<evidence type="ECO:0000313" key="2">
    <source>
        <dbReference type="Proteomes" id="UP001595533"/>
    </source>
</evidence>
<protein>
    <submittedName>
        <fullName evidence="1">Polyhydroxyalkanoic acid system family protein</fullName>
    </submittedName>
</protein>
<reference evidence="2" key="1">
    <citation type="journal article" date="2019" name="Int. J. Syst. Evol. Microbiol.">
        <title>The Global Catalogue of Microorganisms (GCM) 10K type strain sequencing project: providing services to taxonomists for standard genome sequencing and annotation.</title>
        <authorList>
            <consortium name="The Broad Institute Genomics Platform"/>
            <consortium name="The Broad Institute Genome Sequencing Center for Infectious Disease"/>
            <person name="Wu L."/>
            <person name="Ma J."/>
        </authorList>
    </citation>
    <scope>NUCLEOTIDE SEQUENCE [LARGE SCALE GENOMIC DNA]</scope>
    <source>
        <strain evidence="2">KCTC 42953</strain>
    </source>
</reference>
<dbReference type="Pfam" id="PF09650">
    <property type="entry name" value="PHA_gran_rgn"/>
    <property type="match status" value="1"/>
</dbReference>
<gene>
    <name evidence="1" type="ORF">ACFODZ_05380</name>
</gene>
<evidence type="ECO:0000313" key="1">
    <source>
        <dbReference type="EMBL" id="MFC3193665.1"/>
    </source>
</evidence>
<accession>A0ABV7J6F6</accession>
<dbReference type="InterPro" id="IPR013433">
    <property type="entry name" value="PHA_gran_rgn"/>
</dbReference>
<dbReference type="EMBL" id="JBHRTS010000003">
    <property type="protein sequence ID" value="MFC3193665.1"/>
    <property type="molecule type" value="Genomic_DNA"/>
</dbReference>
<dbReference type="Proteomes" id="UP001595533">
    <property type="component" value="Unassembled WGS sequence"/>
</dbReference>
<organism evidence="1 2">
    <name type="scientific">Marinicella sediminis</name>
    <dbReference type="NCBI Taxonomy" id="1792834"/>
    <lineage>
        <taxon>Bacteria</taxon>
        <taxon>Pseudomonadati</taxon>
        <taxon>Pseudomonadota</taxon>
        <taxon>Gammaproteobacteria</taxon>
        <taxon>Lysobacterales</taxon>
        <taxon>Marinicellaceae</taxon>
        <taxon>Marinicella</taxon>
    </lineage>
</organism>
<sequence>MSEININYPVDCQADESLETMTHLLQLLEQKYGITHQFINDRECQLSGSGVKGQVQINDEGIEIFARLGFFMIPFKSVIETEILTKLDEHFSA</sequence>
<dbReference type="NCBIfam" id="TIGR02610">
    <property type="entry name" value="PHA_gran_rgn"/>
    <property type="match status" value="1"/>
</dbReference>
<name>A0ABV7J6F6_9GAMM</name>
<comment type="caution">
    <text evidence="1">The sequence shown here is derived from an EMBL/GenBank/DDBJ whole genome shotgun (WGS) entry which is preliminary data.</text>
</comment>
<proteinExistence type="predicted"/>
<keyword evidence="2" id="KW-1185">Reference proteome</keyword>
<dbReference type="RefSeq" id="WP_077411527.1">
    <property type="nucleotide sequence ID" value="NZ_JBHRTS010000003.1"/>
</dbReference>